<dbReference type="EMBL" id="ACJN02000002">
    <property type="protein sequence ID" value="EFI34779.1"/>
    <property type="molecule type" value="Genomic_DNA"/>
</dbReference>
<comment type="caution">
    <text evidence="1">The sequence shown here is derived from an EMBL/GenBank/DDBJ whole genome shotgun (WGS) entry which is preliminary data.</text>
</comment>
<accession>D6SPV3</accession>
<keyword evidence="2" id="KW-1185">Reference proteome</keyword>
<organism evidence="1 2">
    <name type="scientific">Desulfonatronospira thiodismutans ASO3-1</name>
    <dbReference type="NCBI Taxonomy" id="555779"/>
    <lineage>
        <taxon>Bacteria</taxon>
        <taxon>Pseudomonadati</taxon>
        <taxon>Thermodesulfobacteriota</taxon>
        <taxon>Desulfovibrionia</taxon>
        <taxon>Desulfovibrionales</taxon>
        <taxon>Desulfonatronovibrionaceae</taxon>
        <taxon>Desulfonatronospira</taxon>
    </lineage>
</organism>
<dbReference type="Proteomes" id="UP000005496">
    <property type="component" value="Unassembled WGS sequence"/>
</dbReference>
<sequence length="32" mass="3658">MNNIIKVLSIVARDPSAQKIAIEIIRRVLVKR</sequence>
<evidence type="ECO:0000313" key="2">
    <source>
        <dbReference type="Proteomes" id="UP000005496"/>
    </source>
</evidence>
<reference evidence="1" key="1">
    <citation type="submission" date="2010-05" db="EMBL/GenBank/DDBJ databases">
        <title>The draft genome of Desulfonatronospira thiodismutans ASO3-1.</title>
        <authorList>
            <consortium name="US DOE Joint Genome Institute (JGI-PGF)"/>
            <person name="Lucas S."/>
            <person name="Copeland A."/>
            <person name="Lapidus A."/>
            <person name="Cheng J.-F."/>
            <person name="Bruce D."/>
            <person name="Goodwin L."/>
            <person name="Pitluck S."/>
            <person name="Chertkov O."/>
            <person name="Brettin T."/>
            <person name="Detter J.C."/>
            <person name="Han C."/>
            <person name="Land M.L."/>
            <person name="Hauser L."/>
            <person name="Kyrpides N."/>
            <person name="Mikhailova N."/>
            <person name="Muyzer G."/>
            <person name="Woyke T."/>
        </authorList>
    </citation>
    <scope>NUCLEOTIDE SEQUENCE [LARGE SCALE GENOMIC DNA]</scope>
    <source>
        <strain evidence="1">ASO3-1</strain>
    </source>
</reference>
<gene>
    <name evidence="1" type="ORF">Dthio_PD2155</name>
</gene>
<proteinExistence type="predicted"/>
<dbReference type="AlphaFoldDB" id="D6SPV3"/>
<protein>
    <submittedName>
        <fullName evidence="1">Uncharacterized protein</fullName>
    </submittedName>
</protein>
<evidence type="ECO:0000313" key="1">
    <source>
        <dbReference type="EMBL" id="EFI34779.1"/>
    </source>
</evidence>
<name>D6SPV3_9BACT</name>